<accession>L0H104</accession>
<dbReference type="EMBL" id="CP003051">
    <property type="protein sequence ID" value="AGA91315.1"/>
    <property type="molecule type" value="Genomic_DNA"/>
</dbReference>
<feature type="domain" description="HTH araC/xylS-type" evidence="5">
    <location>
        <begin position="213"/>
        <end position="314"/>
    </location>
</feature>
<evidence type="ECO:0000256" key="2">
    <source>
        <dbReference type="ARBA" id="ARBA00023125"/>
    </source>
</evidence>
<dbReference type="PANTHER" id="PTHR46796">
    <property type="entry name" value="HTH-TYPE TRANSCRIPTIONAL ACTIVATOR RHAS-RELATED"/>
    <property type="match status" value="1"/>
</dbReference>
<dbReference type="eggNOG" id="COG2207">
    <property type="taxonomic scope" value="Bacteria"/>
</dbReference>
<evidence type="ECO:0000256" key="4">
    <source>
        <dbReference type="SAM" id="MobiDB-lite"/>
    </source>
</evidence>
<dbReference type="PANTHER" id="PTHR46796:SF6">
    <property type="entry name" value="ARAC SUBFAMILY"/>
    <property type="match status" value="1"/>
</dbReference>
<dbReference type="SMART" id="SM00342">
    <property type="entry name" value="HTH_ARAC"/>
    <property type="match status" value="1"/>
</dbReference>
<organism evidence="6 7">
    <name type="scientific">Thioflavicoccus mobilis 8321</name>
    <dbReference type="NCBI Taxonomy" id="765912"/>
    <lineage>
        <taxon>Bacteria</taxon>
        <taxon>Pseudomonadati</taxon>
        <taxon>Pseudomonadota</taxon>
        <taxon>Gammaproteobacteria</taxon>
        <taxon>Chromatiales</taxon>
        <taxon>Chromatiaceae</taxon>
        <taxon>Thioflavicoccus</taxon>
    </lineage>
</organism>
<evidence type="ECO:0000256" key="3">
    <source>
        <dbReference type="ARBA" id="ARBA00023163"/>
    </source>
</evidence>
<evidence type="ECO:0000259" key="5">
    <source>
        <dbReference type="PROSITE" id="PS01124"/>
    </source>
</evidence>
<dbReference type="HOGENOM" id="CLU_049704_4_1_6"/>
<dbReference type="STRING" id="765912.Thimo_2591"/>
<dbReference type="InterPro" id="IPR018060">
    <property type="entry name" value="HTH_AraC"/>
</dbReference>
<evidence type="ECO:0000313" key="6">
    <source>
        <dbReference type="EMBL" id="AGA91315.1"/>
    </source>
</evidence>
<reference evidence="6 7" key="1">
    <citation type="submission" date="2011-09" db="EMBL/GenBank/DDBJ databases">
        <title>Complete sequence of chromosome of Thioflavicoccus mobilis 8321.</title>
        <authorList>
            <consortium name="US DOE Joint Genome Institute"/>
            <person name="Lucas S."/>
            <person name="Han J."/>
            <person name="Lapidus A."/>
            <person name="Cheng J.-F."/>
            <person name="Goodwin L."/>
            <person name="Pitluck S."/>
            <person name="Peters L."/>
            <person name="Ovchinnikova G."/>
            <person name="Lu M."/>
            <person name="Detter J.C."/>
            <person name="Han C."/>
            <person name="Tapia R."/>
            <person name="Land M."/>
            <person name="Hauser L."/>
            <person name="Kyrpides N."/>
            <person name="Ivanova N."/>
            <person name="Pagani I."/>
            <person name="Vogl K."/>
            <person name="Liu Z."/>
            <person name="Imhoff J."/>
            <person name="Thiel V."/>
            <person name="Frigaard N.-U."/>
            <person name="Bryant D."/>
            <person name="Woyke T."/>
        </authorList>
    </citation>
    <scope>NUCLEOTIDE SEQUENCE [LARGE SCALE GENOMIC DNA]</scope>
    <source>
        <strain evidence="6 7">8321</strain>
    </source>
</reference>
<dbReference type="PROSITE" id="PS01124">
    <property type="entry name" value="HTH_ARAC_FAMILY_2"/>
    <property type="match status" value="1"/>
</dbReference>
<dbReference type="InterPro" id="IPR020449">
    <property type="entry name" value="Tscrpt_reg_AraC-type_HTH"/>
</dbReference>
<dbReference type="GO" id="GO:0003700">
    <property type="term" value="F:DNA-binding transcription factor activity"/>
    <property type="evidence" value="ECO:0007669"/>
    <property type="project" value="InterPro"/>
</dbReference>
<dbReference type="Gene3D" id="1.10.10.60">
    <property type="entry name" value="Homeodomain-like"/>
    <property type="match status" value="1"/>
</dbReference>
<dbReference type="RefSeq" id="WP_015281448.1">
    <property type="nucleotide sequence ID" value="NC_019940.1"/>
</dbReference>
<dbReference type="Pfam" id="PF14525">
    <property type="entry name" value="AraC_binding_2"/>
    <property type="match status" value="1"/>
</dbReference>
<dbReference type="SUPFAM" id="SSF46689">
    <property type="entry name" value="Homeodomain-like"/>
    <property type="match status" value="1"/>
</dbReference>
<dbReference type="InterPro" id="IPR050204">
    <property type="entry name" value="AraC_XylS_family_regulators"/>
</dbReference>
<keyword evidence="7" id="KW-1185">Reference proteome</keyword>
<dbReference type="AlphaFoldDB" id="L0H104"/>
<dbReference type="InterPro" id="IPR035418">
    <property type="entry name" value="AraC-bd_2"/>
</dbReference>
<dbReference type="Pfam" id="PF12833">
    <property type="entry name" value="HTH_18"/>
    <property type="match status" value="1"/>
</dbReference>
<dbReference type="GO" id="GO:0043565">
    <property type="term" value="F:sequence-specific DNA binding"/>
    <property type="evidence" value="ECO:0007669"/>
    <property type="project" value="InterPro"/>
</dbReference>
<gene>
    <name evidence="6" type="ORF">Thimo_2591</name>
</gene>
<protein>
    <submittedName>
        <fullName evidence="6">DNA-binding domain-containing protein, AraC-type</fullName>
    </submittedName>
</protein>
<dbReference type="PRINTS" id="PR00032">
    <property type="entry name" value="HTHARAC"/>
</dbReference>
<dbReference type="InterPro" id="IPR009057">
    <property type="entry name" value="Homeodomain-like_sf"/>
</dbReference>
<keyword evidence="1" id="KW-0805">Transcription regulation</keyword>
<dbReference type="KEGG" id="tmb:Thimo_2591"/>
<proteinExistence type="predicted"/>
<feature type="compositionally biased region" description="Basic and acidic residues" evidence="4">
    <location>
        <begin position="339"/>
        <end position="348"/>
    </location>
</feature>
<dbReference type="PATRIC" id="fig|765912.4.peg.2544"/>
<keyword evidence="2 6" id="KW-0238">DNA-binding</keyword>
<evidence type="ECO:0000313" key="7">
    <source>
        <dbReference type="Proteomes" id="UP000010816"/>
    </source>
</evidence>
<evidence type="ECO:0000256" key="1">
    <source>
        <dbReference type="ARBA" id="ARBA00023015"/>
    </source>
</evidence>
<name>L0H104_9GAMM</name>
<sequence>MPINRILTTRELAPRKRSVAWCDWIATLFDGLQSDLGERATFDGRLRTVQAGDVRFTRLEADRHRVIRQDTPPRDDGTGFLKIVAPWEGSAAIEQGGRRAWVQPGGWAIYDTTESYEVVNPTPTDHLIVMLPKGPLLAGGLPLGALMGQNVGGASGMSRIALEAMRNTFEELPRMTPTSSGRAGDLILEMVRLALLERVGEHPPANQMAAFKRRIREFIAQRLRDPHLSIGGIAAALHCSKRHLHNAFADEDLTIAHYILRARLEACMRDLGSPVHAGRTVTDIALSWGFNSAAHFSRVFHEHVGSSPSDFRRACLAGLRGPDRPAAAAAAATEPMPAGDRHPGVAAG</sequence>
<feature type="region of interest" description="Disordered" evidence="4">
    <location>
        <begin position="326"/>
        <end position="348"/>
    </location>
</feature>
<dbReference type="Proteomes" id="UP000010816">
    <property type="component" value="Chromosome"/>
</dbReference>
<keyword evidence="3" id="KW-0804">Transcription</keyword>
<dbReference type="OrthoDB" id="2547276at2"/>